<evidence type="ECO:0000313" key="12">
    <source>
        <dbReference type="EMBL" id="KAG8570117.1"/>
    </source>
</evidence>
<feature type="domain" description="Ig-like" evidence="11">
    <location>
        <begin position="263"/>
        <end position="338"/>
    </location>
</feature>
<evidence type="ECO:0000256" key="10">
    <source>
        <dbReference type="SAM" id="SignalP"/>
    </source>
</evidence>
<dbReference type="Proteomes" id="UP000824782">
    <property type="component" value="Unassembled WGS sequence"/>
</dbReference>
<dbReference type="InterPro" id="IPR013106">
    <property type="entry name" value="Ig_V-set"/>
</dbReference>
<keyword evidence="3" id="KW-0430">Lectin</keyword>
<dbReference type="InterPro" id="IPR013162">
    <property type="entry name" value="CD80_C2-set"/>
</dbReference>
<dbReference type="SMART" id="SM00409">
    <property type="entry name" value="IG"/>
    <property type="match status" value="3"/>
</dbReference>
<evidence type="ECO:0000256" key="6">
    <source>
        <dbReference type="ARBA" id="ARBA00023136"/>
    </source>
</evidence>
<dbReference type="PROSITE" id="PS51257">
    <property type="entry name" value="PROKAR_LIPOPROTEIN"/>
    <property type="match status" value="1"/>
</dbReference>
<dbReference type="InterPro" id="IPR036179">
    <property type="entry name" value="Ig-like_dom_sf"/>
</dbReference>
<evidence type="ECO:0000256" key="3">
    <source>
        <dbReference type="ARBA" id="ARBA00022734"/>
    </source>
</evidence>
<evidence type="ECO:0000256" key="2">
    <source>
        <dbReference type="ARBA" id="ARBA00022692"/>
    </source>
</evidence>
<proteinExistence type="inferred from homology"/>
<dbReference type="SMART" id="SM00408">
    <property type="entry name" value="IGc2"/>
    <property type="match status" value="1"/>
</dbReference>
<evidence type="ECO:0000256" key="7">
    <source>
        <dbReference type="ARBA" id="ARBA00023157"/>
    </source>
</evidence>
<comment type="caution">
    <text evidence="12">The sequence shown here is derived from an EMBL/GenBank/DDBJ whole genome shotgun (WGS) entry which is preliminary data.</text>
</comment>
<dbReference type="Pfam" id="PF13927">
    <property type="entry name" value="Ig_3"/>
    <property type="match status" value="1"/>
</dbReference>
<gene>
    <name evidence="12" type="ORF">GDO81_014717</name>
</gene>
<dbReference type="Pfam" id="PF08205">
    <property type="entry name" value="C2-set_2"/>
    <property type="match status" value="1"/>
</dbReference>
<keyword evidence="5" id="KW-1133">Transmembrane helix</keyword>
<sequence>MLGLRMILYNPRYSLALTILILQLWGFGCNDSDYVIDVPSYVTAQEGLCVHIPCSFTVPTHSPVSQTAEGHWYRPRAVQNLMTSSKDDPRKRMFFTGKIPERDCSLFINDVQKSDQNSYQFRLIDPKTLYNYKTLPFLIVTELTDRPEIFQGKLIAGKQSTITCRSPGICAGTPPDITWNGKYGETKNFLHPYPNYTSVYYSNFTFTPSRDDDQSSLTCEVAFLQYTSVTKHMVSLNVEYPPDVIITLGESRIKSFPPQPGPPDSPSTAGENTFTIKEGDNQVMTCAVDSNPLAEITWFMEDEVIKGPTIGRSLIYGLSGARLRDAGIYRCMGQNEHG</sequence>
<dbReference type="CDD" id="cd00096">
    <property type="entry name" value="Ig"/>
    <property type="match status" value="1"/>
</dbReference>
<dbReference type="PANTHER" id="PTHR12035:SF140">
    <property type="entry name" value="SIALIC ACID-BINDING IG-LIKE LECTIN 16"/>
    <property type="match status" value="1"/>
</dbReference>
<dbReference type="AlphaFoldDB" id="A0AAV7BC08"/>
<protein>
    <recommendedName>
        <fullName evidence="11">Ig-like domain-containing protein</fullName>
    </recommendedName>
</protein>
<feature type="domain" description="Ig-like" evidence="11">
    <location>
        <begin position="136"/>
        <end position="230"/>
    </location>
</feature>
<evidence type="ECO:0000256" key="4">
    <source>
        <dbReference type="ARBA" id="ARBA00022889"/>
    </source>
</evidence>
<keyword evidence="7" id="KW-1015">Disulfide bond</keyword>
<dbReference type="PANTHER" id="PTHR12035">
    <property type="entry name" value="SIALIC ACID BINDING IMMUNOGLOBULIN-LIKE LECTIN"/>
    <property type="match status" value="1"/>
</dbReference>
<dbReference type="InterPro" id="IPR051036">
    <property type="entry name" value="SIGLEC"/>
</dbReference>
<evidence type="ECO:0000256" key="5">
    <source>
        <dbReference type="ARBA" id="ARBA00022989"/>
    </source>
</evidence>
<evidence type="ECO:0000256" key="9">
    <source>
        <dbReference type="SAM" id="MobiDB-lite"/>
    </source>
</evidence>
<dbReference type="PROSITE" id="PS50835">
    <property type="entry name" value="IG_LIKE"/>
    <property type="match status" value="2"/>
</dbReference>
<evidence type="ECO:0000256" key="8">
    <source>
        <dbReference type="ARBA" id="ARBA00038361"/>
    </source>
</evidence>
<dbReference type="SUPFAM" id="SSF48726">
    <property type="entry name" value="Immunoglobulin"/>
    <property type="match status" value="3"/>
</dbReference>
<evidence type="ECO:0000313" key="13">
    <source>
        <dbReference type="Proteomes" id="UP000824782"/>
    </source>
</evidence>
<feature type="non-terminal residue" evidence="12">
    <location>
        <position position="338"/>
    </location>
</feature>
<comment type="similarity">
    <text evidence="8">Belongs to the immunoglobulin superfamily. SIGLEC (sialic acid binding Ig-like lectin) family.</text>
</comment>
<dbReference type="GO" id="GO:0005886">
    <property type="term" value="C:plasma membrane"/>
    <property type="evidence" value="ECO:0007669"/>
    <property type="project" value="TreeGrafter"/>
</dbReference>
<evidence type="ECO:0000259" key="11">
    <source>
        <dbReference type="PROSITE" id="PS50835"/>
    </source>
</evidence>
<dbReference type="GO" id="GO:0033691">
    <property type="term" value="F:sialic acid binding"/>
    <property type="evidence" value="ECO:0007669"/>
    <property type="project" value="TreeGrafter"/>
</dbReference>
<dbReference type="GO" id="GO:0030246">
    <property type="term" value="F:carbohydrate binding"/>
    <property type="evidence" value="ECO:0007669"/>
    <property type="project" value="UniProtKB-KW"/>
</dbReference>
<keyword evidence="2" id="KW-0812">Transmembrane</keyword>
<feature type="region of interest" description="Disordered" evidence="9">
    <location>
        <begin position="253"/>
        <end position="273"/>
    </location>
</feature>
<reference evidence="12" key="1">
    <citation type="thesis" date="2020" institute="ProQuest LLC" country="789 East Eisenhower Parkway, Ann Arbor, MI, USA">
        <title>Comparative Genomics and Chromosome Evolution.</title>
        <authorList>
            <person name="Mudd A.B."/>
        </authorList>
    </citation>
    <scope>NUCLEOTIDE SEQUENCE</scope>
    <source>
        <strain evidence="12">237g6f4</strain>
        <tissue evidence="12">Blood</tissue>
    </source>
</reference>
<dbReference type="InterPro" id="IPR013783">
    <property type="entry name" value="Ig-like_fold"/>
</dbReference>
<feature type="chain" id="PRO_5043596886" description="Ig-like domain-containing protein" evidence="10">
    <location>
        <begin position="17"/>
        <end position="338"/>
    </location>
</feature>
<comment type="subcellular location">
    <subcellularLocation>
        <location evidence="1">Membrane</location>
        <topology evidence="1">Single-pass type I membrane protein</topology>
    </subcellularLocation>
</comment>
<evidence type="ECO:0000256" key="1">
    <source>
        <dbReference type="ARBA" id="ARBA00004479"/>
    </source>
</evidence>
<organism evidence="12 13">
    <name type="scientific">Engystomops pustulosus</name>
    <name type="common">Tungara frog</name>
    <name type="synonym">Physalaemus pustulosus</name>
    <dbReference type="NCBI Taxonomy" id="76066"/>
    <lineage>
        <taxon>Eukaryota</taxon>
        <taxon>Metazoa</taxon>
        <taxon>Chordata</taxon>
        <taxon>Craniata</taxon>
        <taxon>Vertebrata</taxon>
        <taxon>Euteleostomi</taxon>
        <taxon>Amphibia</taxon>
        <taxon>Batrachia</taxon>
        <taxon>Anura</taxon>
        <taxon>Neobatrachia</taxon>
        <taxon>Hyloidea</taxon>
        <taxon>Leptodactylidae</taxon>
        <taxon>Leiuperinae</taxon>
        <taxon>Engystomops</taxon>
    </lineage>
</organism>
<dbReference type="Gene3D" id="2.60.40.10">
    <property type="entry name" value="Immunoglobulins"/>
    <property type="match status" value="3"/>
</dbReference>
<keyword evidence="6" id="KW-0472">Membrane</keyword>
<keyword evidence="10" id="KW-0732">Signal</keyword>
<keyword evidence="4" id="KW-0130">Cell adhesion</keyword>
<name>A0AAV7BC08_ENGPU</name>
<feature type="signal peptide" evidence="10">
    <location>
        <begin position="1"/>
        <end position="16"/>
    </location>
</feature>
<accession>A0AAV7BC08</accession>
<dbReference type="GO" id="GO:0007155">
    <property type="term" value="P:cell adhesion"/>
    <property type="evidence" value="ECO:0007669"/>
    <property type="project" value="UniProtKB-KW"/>
</dbReference>
<dbReference type="EMBL" id="WNYA01000006">
    <property type="protein sequence ID" value="KAG8570117.1"/>
    <property type="molecule type" value="Genomic_DNA"/>
</dbReference>
<dbReference type="InterPro" id="IPR003598">
    <property type="entry name" value="Ig_sub2"/>
</dbReference>
<keyword evidence="13" id="KW-1185">Reference proteome</keyword>
<dbReference type="InterPro" id="IPR003599">
    <property type="entry name" value="Ig_sub"/>
</dbReference>
<dbReference type="Pfam" id="PF07686">
    <property type="entry name" value="V-set"/>
    <property type="match status" value="1"/>
</dbReference>
<dbReference type="InterPro" id="IPR007110">
    <property type="entry name" value="Ig-like_dom"/>
</dbReference>